<reference evidence="1 2" key="1">
    <citation type="journal article" date="2017" name="G3 (Bethesda)">
        <title>The Physical Genome Mapping of Anopheles albimanus Corrected Scaffold Misassemblies and Identified Interarm Rearrangements in Genus Anopheles.</title>
        <authorList>
            <person name="Artemov G.N."/>
            <person name="Peery A.N."/>
            <person name="Jiang X."/>
            <person name="Tu Z."/>
            <person name="Stegniy V.N."/>
            <person name="Sharakhova M.V."/>
            <person name="Sharakhov I.V."/>
        </authorList>
    </citation>
    <scope>NUCLEOTIDE SEQUENCE [LARGE SCALE GENOMIC DNA]</scope>
    <source>
        <strain evidence="1 2">ALBI9_A</strain>
    </source>
</reference>
<accession>A0A182F9D5</accession>
<organism evidence="1 2">
    <name type="scientific">Anopheles albimanus</name>
    <name type="common">New world malaria mosquito</name>
    <dbReference type="NCBI Taxonomy" id="7167"/>
    <lineage>
        <taxon>Eukaryota</taxon>
        <taxon>Metazoa</taxon>
        <taxon>Ecdysozoa</taxon>
        <taxon>Arthropoda</taxon>
        <taxon>Hexapoda</taxon>
        <taxon>Insecta</taxon>
        <taxon>Pterygota</taxon>
        <taxon>Neoptera</taxon>
        <taxon>Endopterygota</taxon>
        <taxon>Diptera</taxon>
        <taxon>Nematocera</taxon>
        <taxon>Culicoidea</taxon>
        <taxon>Culicidae</taxon>
        <taxon>Anophelinae</taxon>
        <taxon>Anopheles</taxon>
    </lineage>
</organism>
<evidence type="ECO:0000313" key="1">
    <source>
        <dbReference type="EnsemblMetazoa" id="AALB003110-PA"/>
    </source>
</evidence>
<protein>
    <submittedName>
        <fullName evidence="1">Uncharacterized protein</fullName>
    </submittedName>
</protein>
<proteinExistence type="predicted"/>
<dbReference type="AlphaFoldDB" id="A0A182F9D5"/>
<dbReference type="EnsemblMetazoa" id="AALB003110-RA">
    <property type="protein sequence ID" value="AALB003110-PA"/>
    <property type="gene ID" value="AALB003110"/>
</dbReference>
<sequence>PNSIALILNTDLIVADRIAKPHPTAAGCRNQVNIFRSVVQESKW</sequence>
<reference evidence="1" key="2">
    <citation type="submission" date="2022-08" db="UniProtKB">
        <authorList>
            <consortium name="EnsemblMetazoa"/>
        </authorList>
    </citation>
    <scope>IDENTIFICATION</scope>
    <source>
        <strain evidence="1">STECLA/ALBI9_A</strain>
    </source>
</reference>
<name>A0A182F9D5_ANOAL</name>
<evidence type="ECO:0000313" key="2">
    <source>
        <dbReference type="Proteomes" id="UP000069272"/>
    </source>
</evidence>
<dbReference type="Proteomes" id="UP000069272">
    <property type="component" value="Chromosome 2R"/>
</dbReference>
<dbReference type="VEuPathDB" id="VectorBase:AALB003110"/>
<keyword evidence="2" id="KW-1185">Reference proteome</keyword>